<protein>
    <submittedName>
        <fullName evidence="7">Mur ligase</fullName>
    </submittedName>
</protein>
<dbReference type="PANTHER" id="PTHR43024">
    <property type="entry name" value="UDP-N-ACETYLMURAMOYL-TRIPEPTIDE--D-ALANYL-D-ALANINE LIGASE"/>
    <property type="match status" value="1"/>
</dbReference>
<evidence type="ECO:0000256" key="3">
    <source>
        <dbReference type="ARBA" id="ARBA00022840"/>
    </source>
</evidence>
<organism evidence="7 8">
    <name type="scientific">Alkalicoccus urumqiensis</name>
    <name type="common">Bacillus urumqiensis</name>
    <dbReference type="NCBI Taxonomy" id="1548213"/>
    <lineage>
        <taxon>Bacteria</taxon>
        <taxon>Bacillati</taxon>
        <taxon>Bacillota</taxon>
        <taxon>Bacilli</taxon>
        <taxon>Bacillales</taxon>
        <taxon>Bacillaceae</taxon>
        <taxon>Alkalicoccus</taxon>
    </lineage>
</organism>
<dbReference type="InterPro" id="IPR036615">
    <property type="entry name" value="Mur_ligase_C_dom_sf"/>
</dbReference>
<feature type="domain" description="Mur ligase central" evidence="6">
    <location>
        <begin position="186"/>
        <end position="374"/>
    </location>
</feature>
<keyword evidence="8" id="KW-1185">Reference proteome</keyword>
<evidence type="ECO:0000259" key="6">
    <source>
        <dbReference type="Pfam" id="PF08245"/>
    </source>
</evidence>
<accession>A0A2P6MGV0</accession>
<keyword evidence="2" id="KW-0547">Nucleotide-binding</keyword>
<feature type="transmembrane region" description="Helical" evidence="4">
    <location>
        <begin position="70"/>
        <end position="88"/>
    </location>
</feature>
<keyword evidence="4" id="KW-1133">Transmembrane helix</keyword>
<keyword evidence="4" id="KW-0812">Transmembrane</keyword>
<dbReference type="GO" id="GO:0016881">
    <property type="term" value="F:acid-amino acid ligase activity"/>
    <property type="evidence" value="ECO:0007669"/>
    <property type="project" value="InterPro"/>
</dbReference>
<evidence type="ECO:0000256" key="2">
    <source>
        <dbReference type="ARBA" id="ARBA00022741"/>
    </source>
</evidence>
<proteinExistence type="predicted"/>
<dbReference type="OrthoDB" id="9801978at2"/>
<dbReference type="Pfam" id="PF02875">
    <property type="entry name" value="Mur_ligase_C"/>
    <property type="match status" value="1"/>
</dbReference>
<feature type="domain" description="Mur ligase C-terminal" evidence="5">
    <location>
        <begin position="397"/>
        <end position="518"/>
    </location>
</feature>
<dbReference type="SUPFAM" id="SSF53623">
    <property type="entry name" value="MurD-like peptide ligases, catalytic domain"/>
    <property type="match status" value="1"/>
</dbReference>
<dbReference type="EMBL" id="PVNS01000008">
    <property type="protein sequence ID" value="PRO65497.1"/>
    <property type="molecule type" value="Genomic_DNA"/>
</dbReference>
<dbReference type="Proteomes" id="UP000243650">
    <property type="component" value="Unassembled WGS sequence"/>
</dbReference>
<dbReference type="PANTHER" id="PTHR43024:SF1">
    <property type="entry name" value="UDP-N-ACETYLMURAMOYL-TRIPEPTIDE--D-ALANYL-D-ALANINE LIGASE"/>
    <property type="match status" value="1"/>
</dbReference>
<feature type="transmembrane region" description="Helical" evidence="4">
    <location>
        <begin position="109"/>
        <end position="129"/>
    </location>
</feature>
<dbReference type="GO" id="GO:0005524">
    <property type="term" value="F:ATP binding"/>
    <property type="evidence" value="ECO:0007669"/>
    <property type="project" value="UniProtKB-KW"/>
</dbReference>
<sequence length="528" mass="59160">MYIFLIIMLVGWILPVTLKVKRSVHMLQQNSYRNERFSKWISENTSKVIQPVEVLYAAPFLLLVFTRSDVLLLAFSAGVFLIVFAVIYSTRPEEKKKLVYTKRVQRLLGVTYAVYLLIASIAIVLSAFIHVMAAYALLALSAMLPFTVMKLVNTINTPIEGRINEGFVNDAKRLLKASPDLKVIGITGSFGKTSVKHFVHAVLSAKYNVLMTPESYNTRLGVTRTINEQLKPYHEVFIAEMGAKQEGDIQEICDIVGQEYGILTAVGEQHLETFKTLDNIKKTKHEIIETLPEYGVGILNMDDENIMSHKAENPARRVYYGIDREDADIRASDISYSARGMSFTITLKDGTTETFRTRLLGKHNIYNVMAAVAVGLEMGMTLSQMAAPVKNIAPVPHRLELKPTNGNITIIDDSFNSNPVGSKMAVDVLGQMDGRRMLVTPGMIELGDKEYELNREWARYAAGKCDYIILVGPKQTKPLQDGLAEAGYPEEQFYIAKDLNDAIQHMHQVAVDKTIVLLENDLPDTFLE</sequence>
<dbReference type="InterPro" id="IPR004101">
    <property type="entry name" value="Mur_ligase_C"/>
</dbReference>
<dbReference type="AlphaFoldDB" id="A0A2P6MGV0"/>
<comment type="caution">
    <text evidence="7">The sequence shown here is derived from an EMBL/GenBank/DDBJ whole genome shotgun (WGS) entry which is preliminary data.</text>
</comment>
<dbReference type="Gene3D" id="3.90.190.20">
    <property type="entry name" value="Mur ligase, C-terminal domain"/>
    <property type="match status" value="1"/>
</dbReference>
<keyword evidence="4" id="KW-0472">Membrane</keyword>
<evidence type="ECO:0000313" key="8">
    <source>
        <dbReference type="Proteomes" id="UP000243650"/>
    </source>
</evidence>
<dbReference type="InterPro" id="IPR036565">
    <property type="entry name" value="Mur-like_cat_sf"/>
</dbReference>
<dbReference type="SUPFAM" id="SSF53244">
    <property type="entry name" value="MurD-like peptide ligases, peptide-binding domain"/>
    <property type="match status" value="1"/>
</dbReference>
<evidence type="ECO:0000259" key="5">
    <source>
        <dbReference type="Pfam" id="PF02875"/>
    </source>
</evidence>
<name>A0A2P6MGV0_ALKUR</name>
<evidence type="ECO:0000256" key="1">
    <source>
        <dbReference type="ARBA" id="ARBA00022598"/>
    </source>
</evidence>
<keyword evidence="3" id="KW-0067">ATP-binding</keyword>
<dbReference type="InterPro" id="IPR013221">
    <property type="entry name" value="Mur_ligase_cen"/>
</dbReference>
<evidence type="ECO:0000313" key="7">
    <source>
        <dbReference type="EMBL" id="PRO65497.1"/>
    </source>
</evidence>
<reference evidence="7 8" key="1">
    <citation type="submission" date="2018-03" db="EMBL/GenBank/DDBJ databases">
        <title>Bacillus urumqiensis sp. nov., a moderately haloalkaliphilic bacterium isolated from a salt lake.</title>
        <authorList>
            <person name="Zhao B."/>
            <person name="Liao Z."/>
        </authorList>
    </citation>
    <scope>NUCLEOTIDE SEQUENCE [LARGE SCALE GENOMIC DNA]</scope>
    <source>
        <strain evidence="7 8">BZ-SZ-XJ18</strain>
    </source>
</reference>
<dbReference type="Pfam" id="PF08245">
    <property type="entry name" value="Mur_ligase_M"/>
    <property type="match status" value="1"/>
</dbReference>
<evidence type="ECO:0000256" key="4">
    <source>
        <dbReference type="SAM" id="Phobius"/>
    </source>
</evidence>
<keyword evidence="1 7" id="KW-0436">Ligase</keyword>
<dbReference type="Gene3D" id="3.40.1190.10">
    <property type="entry name" value="Mur-like, catalytic domain"/>
    <property type="match status" value="1"/>
</dbReference>
<gene>
    <name evidence="7" type="ORF">C6I21_09220</name>
</gene>
<dbReference type="InterPro" id="IPR051046">
    <property type="entry name" value="MurCDEF_CellWall_CoF430Synth"/>
</dbReference>